<evidence type="ECO:0000256" key="1">
    <source>
        <dbReference type="SAM" id="Coils"/>
    </source>
</evidence>
<keyword evidence="5" id="KW-1185">Reference proteome</keyword>
<evidence type="ECO:0000256" key="2">
    <source>
        <dbReference type="SAM" id="MobiDB-lite"/>
    </source>
</evidence>
<evidence type="ECO:0000313" key="4">
    <source>
        <dbReference type="EMBL" id="EEF37137.1"/>
    </source>
</evidence>
<dbReference type="EMBL" id="EQ973955">
    <property type="protein sequence ID" value="EEF37137.1"/>
    <property type="molecule type" value="Genomic_DNA"/>
</dbReference>
<evidence type="ECO:0000313" key="5">
    <source>
        <dbReference type="Proteomes" id="UP000008311"/>
    </source>
</evidence>
<feature type="region of interest" description="Disordered" evidence="2">
    <location>
        <begin position="189"/>
        <end position="213"/>
    </location>
</feature>
<sequence>MWQLLLAAAVAGSTGFVAKHLLHHHDEHSKDKQEPPQDSIATPDVVNDANKQCGFGTSFDQSVFRFSSSASSSSASKKIRKNSAIKGRRLKFCTLNEKENQRSTASQGSARRFAVCLKKRRTAKCGPTVSSNKETTLFGWGLGVGIMYMMSAGKSEISKLSNAMDETSKVVQELRTELYKRKSARSEGISFKHNQQMVNGSGTEDRDPKDIKVDDIECPSSVLTEEPDPQVLNMDQLEAELASELQKLPWSDTETSGNEGGPSMVKSPVSYQCHGILPSELDQKLCHLLIEQQENQIEELESELHTAQSKLNEKEAELQALKDCVRRLTEFSLSTVSGKYDEPEIQVAQDCISEWDNNNKIESQSEPRKSVVGMKRPIDSA</sequence>
<feature type="region of interest" description="Disordered" evidence="2">
    <location>
        <begin position="24"/>
        <end position="44"/>
    </location>
</feature>
<dbReference type="InParanoid" id="B9SGQ2"/>
<dbReference type="STRING" id="3988.B9SGQ2"/>
<dbReference type="InterPro" id="IPR040348">
    <property type="entry name" value="POLAR-like"/>
</dbReference>
<feature type="region of interest" description="Disordered" evidence="2">
    <location>
        <begin position="357"/>
        <end position="381"/>
    </location>
</feature>
<feature type="compositionally biased region" description="Basic and acidic residues" evidence="2">
    <location>
        <begin position="357"/>
        <end position="369"/>
    </location>
</feature>
<accession>B9SGQ2</accession>
<keyword evidence="3" id="KW-0732">Signal</keyword>
<feature type="compositionally biased region" description="Basic and acidic residues" evidence="2">
    <location>
        <begin position="24"/>
        <end position="35"/>
    </location>
</feature>
<reference evidence="5" key="1">
    <citation type="journal article" date="2010" name="Nat. Biotechnol.">
        <title>Draft genome sequence of the oilseed species Ricinus communis.</title>
        <authorList>
            <person name="Chan A.P."/>
            <person name="Crabtree J."/>
            <person name="Zhao Q."/>
            <person name="Lorenzi H."/>
            <person name="Orvis J."/>
            <person name="Puiu D."/>
            <person name="Melake-Berhan A."/>
            <person name="Jones K.M."/>
            <person name="Redman J."/>
            <person name="Chen G."/>
            <person name="Cahoon E.B."/>
            <person name="Gedil M."/>
            <person name="Stanke M."/>
            <person name="Haas B.J."/>
            <person name="Wortman J.R."/>
            <person name="Fraser-Liggett C.M."/>
            <person name="Ravel J."/>
            <person name="Rabinowicz P.D."/>
        </authorList>
    </citation>
    <scope>NUCLEOTIDE SEQUENCE [LARGE SCALE GENOMIC DNA]</scope>
    <source>
        <strain evidence="5">cv. Hale</strain>
    </source>
</reference>
<protein>
    <submittedName>
        <fullName evidence="4">Uncharacterized protein</fullName>
    </submittedName>
</protein>
<evidence type="ECO:0000256" key="3">
    <source>
        <dbReference type="SAM" id="SignalP"/>
    </source>
</evidence>
<organism evidence="4 5">
    <name type="scientific">Ricinus communis</name>
    <name type="common">Castor bean</name>
    <dbReference type="NCBI Taxonomy" id="3988"/>
    <lineage>
        <taxon>Eukaryota</taxon>
        <taxon>Viridiplantae</taxon>
        <taxon>Streptophyta</taxon>
        <taxon>Embryophyta</taxon>
        <taxon>Tracheophyta</taxon>
        <taxon>Spermatophyta</taxon>
        <taxon>Magnoliopsida</taxon>
        <taxon>eudicotyledons</taxon>
        <taxon>Gunneridae</taxon>
        <taxon>Pentapetalae</taxon>
        <taxon>rosids</taxon>
        <taxon>fabids</taxon>
        <taxon>Malpighiales</taxon>
        <taxon>Euphorbiaceae</taxon>
        <taxon>Acalyphoideae</taxon>
        <taxon>Acalypheae</taxon>
        <taxon>Ricinus</taxon>
    </lineage>
</organism>
<feature type="signal peptide" evidence="3">
    <location>
        <begin position="1"/>
        <end position="15"/>
    </location>
</feature>
<gene>
    <name evidence="4" type="ORF">RCOM_0819410</name>
</gene>
<feature type="chain" id="PRO_5013288446" evidence="3">
    <location>
        <begin position="16"/>
        <end position="381"/>
    </location>
</feature>
<dbReference type="eggNOG" id="ENOG502QUPV">
    <property type="taxonomic scope" value="Eukaryota"/>
</dbReference>
<feature type="compositionally biased region" description="Polar residues" evidence="2">
    <location>
        <begin position="192"/>
        <end position="202"/>
    </location>
</feature>
<dbReference type="Proteomes" id="UP000008311">
    <property type="component" value="Unassembled WGS sequence"/>
</dbReference>
<dbReference type="AlphaFoldDB" id="B9SGQ2"/>
<name>B9SGQ2_RICCO</name>
<dbReference type="PANTHER" id="PTHR33476:SF4">
    <property type="entry name" value="POLAR LOCALIZATION DURING ASYMMETRIC DIVISION AND PROTEIN"/>
    <property type="match status" value="1"/>
</dbReference>
<keyword evidence="1" id="KW-0175">Coiled coil</keyword>
<feature type="compositionally biased region" description="Basic and acidic residues" evidence="2">
    <location>
        <begin position="203"/>
        <end position="213"/>
    </location>
</feature>
<dbReference type="GO" id="GO:0008356">
    <property type="term" value="P:asymmetric cell division"/>
    <property type="evidence" value="ECO:0007669"/>
    <property type="project" value="InterPro"/>
</dbReference>
<dbReference type="FunCoup" id="B9SGQ2">
    <property type="interactions" value="285"/>
</dbReference>
<feature type="coiled-coil region" evidence="1">
    <location>
        <begin position="283"/>
        <end position="324"/>
    </location>
</feature>
<dbReference type="PANTHER" id="PTHR33476">
    <property type="entry name" value="EMB|CAB62613.1"/>
    <property type="match status" value="1"/>
</dbReference>
<proteinExistence type="predicted"/>